<name>A0A2A4I5N8_9SPHN</name>
<dbReference type="Proteomes" id="UP000218323">
    <property type="component" value="Unassembled WGS sequence"/>
</dbReference>
<dbReference type="RefSeq" id="WP_066711793.1">
    <property type="nucleotide sequence ID" value="NZ_JBHIWA010000036.1"/>
</dbReference>
<dbReference type="AlphaFoldDB" id="A0A2A4I5N8"/>
<reference evidence="3 4" key="1">
    <citation type="submission" date="2017-09" db="EMBL/GenBank/DDBJ databases">
        <title>Sphingomonas adhaesiva DSM 7418, whole genome shotgun sequence.</title>
        <authorList>
            <person name="Feng G."/>
            <person name="Zhu H."/>
        </authorList>
    </citation>
    <scope>NUCLEOTIDE SEQUENCE [LARGE SCALE GENOMIC DNA]</scope>
    <source>
        <strain evidence="3 4">DSM 7418</strain>
    </source>
</reference>
<sequence>MRRLLPLLLLGAALPLAACGSTQALKPAAGEQLPAAPYGAPATPTVADLLTPSVQERPQRNSEIMTRSQERQNDAFDLPPS</sequence>
<organism evidence="3 4">
    <name type="scientific">Sphingomonas adhaesiva</name>
    <dbReference type="NCBI Taxonomy" id="28212"/>
    <lineage>
        <taxon>Bacteria</taxon>
        <taxon>Pseudomonadati</taxon>
        <taxon>Pseudomonadota</taxon>
        <taxon>Alphaproteobacteria</taxon>
        <taxon>Sphingomonadales</taxon>
        <taxon>Sphingomonadaceae</taxon>
        <taxon>Sphingomonas</taxon>
    </lineage>
</organism>
<evidence type="ECO:0000256" key="2">
    <source>
        <dbReference type="SAM" id="SignalP"/>
    </source>
</evidence>
<evidence type="ECO:0000313" key="3">
    <source>
        <dbReference type="EMBL" id="PCG13809.1"/>
    </source>
</evidence>
<feature type="compositionally biased region" description="Polar residues" evidence="1">
    <location>
        <begin position="52"/>
        <end position="67"/>
    </location>
</feature>
<dbReference type="EMBL" id="NWVC01000006">
    <property type="protein sequence ID" value="PCG13809.1"/>
    <property type="molecule type" value="Genomic_DNA"/>
</dbReference>
<gene>
    <name evidence="3" type="ORF">COA07_13000</name>
</gene>
<feature type="signal peptide" evidence="2">
    <location>
        <begin position="1"/>
        <end position="18"/>
    </location>
</feature>
<proteinExistence type="predicted"/>
<keyword evidence="2" id="KW-0732">Signal</keyword>
<accession>A0A2A4I5N8</accession>
<evidence type="ECO:0000313" key="4">
    <source>
        <dbReference type="Proteomes" id="UP000218323"/>
    </source>
</evidence>
<feature type="chain" id="PRO_5012923884" description="Argininosuccinate lyase" evidence="2">
    <location>
        <begin position="19"/>
        <end position="81"/>
    </location>
</feature>
<keyword evidence="4" id="KW-1185">Reference proteome</keyword>
<evidence type="ECO:0000256" key="1">
    <source>
        <dbReference type="SAM" id="MobiDB-lite"/>
    </source>
</evidence>
<comment type="caution">
    <text evidence="3">The sequence shown here is derived from an EMBL/GenBank/DDBJ whole genome shotgun (WGS) entry which is preliminary data.</text>
</comment>
<evidence type="ECO:0008006" key="5">
    <source>
        <dbReference type="Google" id="ProtNLM"/>
    </source>
</evidence>
<feature type="region of interest" description="Disordered" evidence="1">
    <location>
        <begin position="51"/>
        <end position="81"/>
    </location>
</feature>
<protein>
    <recommendedName>
        <fullName evidence="5">Argininosuccinate lyase</fullName>
    </recommendedName>
</protein>